<evidence type="ECO:0000256" key="13">
    <source>
        <dbReference type="RuleBase" id="RU003785"/>
    </source>
</evidence>
<evidence type="ECO:0000256" key="6">
    <source>
        <dbReference type="ARBA" id="ARBA00022741"/>
    </source>
</evidence>
<name>A0A8G2BXB8_9BACT</name>
<dbReference type="NCBIfam" id="TIGR00174">
    <property type="entry name" value="miaA"/>
    <property type="match status" value="1"/>
</dbReference>
<evidence type="ECO:0000256" key="4">
    <source>
        <dbReference type="ARBA" id="ARBA00022679"/>
    </source>
</evidence>
<dbReference type="SUPFAM" id="SSF52540">
    <property type="entry name" value="P-loop containing nucleoside triphosphate hydrolases"/>
    <property type="match status" value="2"/>
</dbReference>
<dbReference type="RefSeq" id="WP_099463200.1">
    <property type="nucleotide sequence ID" value="NZ_FNVS01000010.1"/>
</dbReference>
<dbReference type="EC" id="2.5.1.75" evidence="10"/>
<keyword evidence="5 10" id="KW-0819">tRNA processing</keyword>
<feature type="binding site" evidence="10">
    <location>
        <begin position="11"/>
        <end position="18"/>
    </location>
    <ligand>
        <name>ATP</name>
        <dbReference type="ChEBI" id="CHEBI:30616"/>
    </ligand>
</feature>
<feature type="region of interest" description="Interaction with substrate tRNA" evidence="10">
    <location>
        <begin position="36"/>
        <end position="39"/>
    </location>
</feature>
<feature type="site" description="Interaction with substrate tRNA" evidence="10">
    <location>
        <position position="105"/>
    </location>
</feature>
<dbReference type="GO" id="GO:0052381">
    <property type="term" value="F:tRNA dimethylallyltransferase activity"/>
    <property type="evidence" value="ECO:0007669"/>
    <property type="project" value="UniProtKB-UniRule"/>
</dbReference>
<evidence type="ECO:0000256" key="7">
    <source>
        <dbReference type="ARBA" id="ARBA00022840"/>
    </source>
</evidence>
<comment type="catalytic activity">
    <reaction evidence="9 10 11">
        <text>adenosine(37) in tRNA + dimethylallyl diphosphate = N(6)-dimethylallyladenosine(37) in tRNA + diphosphate</text>
        <dbReference type="Rhea" id="RHEA:26482"/>
        <dbReference type="Rhea" id="RHEA-COMP:10162"/>
        <dbReference type="Rhea" id="RHEA-COMP:10375"/>
        <dbReference type="ChEBI" id="CHEBI:33019"/>
        <dbReference type="ChEBI" id="CHEBI:57623"/>
        <dbReference type="ChEBI" id="CHEBI:74411"/>
        <dbReference type="ChEBI" id="CHEBI:74415"/>
        <dbReference type="EC" id="2.5.1.75"/>
    </reaction>
</comment>
<evidence type="ECO:0000256" key="10">
    <source>
        <dbReference type="HAMAP-Rule" id="MF_00185"/>
    </source>
</evidence>
<gene>
    <name evidence="10" type="primary">miaA</name>
    <name evidence="14" type="ORF">SAMN05444001_11051</name>
</gene>
<accession>A0A8G2BXB8</accession>
<dbReference type="GO" id="GO:0006400">
    <property type="term" value="P:tRNA modification"/>
    <property type="evidence" value="ECO:0007669"/>
    <property type="project" value="TreeGrafter"/>
</dbReference>
<dbReference type="HAMAP" id="MF_00185">
    <property type="entry name" value="IPP_trans"/>
    <property type="match status" value="1"/>
</dbReference>
<dbReference type="InterPro" id="IPR039657">
    <property type="entry name" value="Dimethylallyltransferase"/>
</dbReference>
<dbReference type="PANTHER" id="PTHR11088">
    <property type="entry name" value="TRNA DIMETHYLALLYLTRANSFERASE"/>
    <property type="match status" value="1"/>
</dbReference>
<evidence type="ECO:0000313" key="15">
    <source>
        <dbReference type="Proteomes" id="UP000236725"/>
    </source>
</evidence>
<organism evidence="14 15">
    <name type="scientific">Parabacteroides chinchillae</name>
    <dbReference type="NCBI Taxonomy" id="871327"/>
    <lineage>
        <taxon>Bacteria</taxon>
        <taxon>Pseudomonadati</taxon>
        <taxon>Bacteroidota</taxon>
        <taxon>Bacteroidia</taxon>
        <taxon>Bacteroidales</taxon>
        <taxon>Tannerellaceae</taxon>
        <taxon>Parabacteroides</taxon>
    </lineage>
</organism>
<comment type="similarity">
    <text evidence="3 10 13">Belongs to the IPP transferase family.</text>
</comment>
<reference evidence="14 15" key="1">
    <citation type="submission" date="2016-10" db="EMBL/GenBank/DDBJ databases">
        <authorList>
            <person name="Varghese N."/>
            <person name="Submissions S."/>
        </authorList>
    </citation>
    <scope>NUCLEOTIDE SEQUENCE [LARGE SCALE GENOMIC DNA]</scope>
    <source>
        <strain evidence="14 15">DSM 29073</strain>
    </source>
</reference>
<comment type="cofactor">
    <cofactor evidence="1 10">
        <name>Mg(2+)</name>
        <dbReference type="ChEBI" id="CHEBI:18420"/>
    </cofactor>
</comment>
<evidence type="ECO:0000256" key="3">
    <source>
        <dbReference type="ARBA" id="ARBA00005842"/>
    </source>
</evidence>
<dbReference type="Gene3D" id="3.40.50.300">
    <property type="entry name" value="P-loop containing nucleotide triphosphate hydrolases"/>
    <property type="match status" value="2"/>
</dbReference>
<dbReference type="GO" id="GO:0005524">
    <property type="term" value="F:ATP binding"/>
    <property type="evidence" value="ECO:0007669"/>
    <property type="project" value="UniProtKB-UniRule"/>
</dbReference>
<dbReference type="InterPro" id="IPR027417">
    <property type="entry name" value="P-loop_NTPase"/>
</dbReference>
<evidence type="ECO:0000256" key="1">
    <source>
        <dbReference type="ARBA" id="ARBA00001946"/>
    </source>
</evidence>
<keyword evidence="6 10" id="KW-0547">Nucleotide-binding</keyword>
<evidence type="ECO:0000256" key="8">
    <source>
        <dbReference type="ARBA" id="ARBA00022842"/>
    </source>
</evidence>
<dbReference type="EMBL" id="FNVS01000010">
    <property type="protein sequence ID" value="SEF94423.1"/>
    <property type="molecule type" value="Genomic_DNA"/>
</dbReference>
<dbReference type="Proteomes" id="UP000236725">
    <property type="component" value="Unassembled WGS sequence"/>
</dbReference>
<comment type="function">
    <text evidence="2 10 12">Catalyzes the transfer of a dimethylallyl group onto the adenine at position 37 in tRNAs that read codons beginning with uridine, leading to the formation of N6-(dimethylallyl)adenosine (i(6)A).</text>
</comment>
<evidence type="ECO:0000256" key="9">
    <source>
        <dbReference type="ARBA" id="ARBA00049563"/>
    </source>
</evidence>
<evidence type="ECO:0000313" key="14">
    <source>
        <dbReference type="EMBL" id="SEF94423.1"/>
    </source>
</evidence>
<evidence type="ECO:0000256" key="11">
    <source>
        <dbReference type="RuleBase" id="RU003783"/>
    </source>
</evidence>
<dbReference type="Pfam" id="PF01715">
    <property type="entry name" value="IPPT"/>
    <property type="match status" value="1"/>
</dbReference>
<feature type="region of interest" description="Interaction with substrate tRNA" evidence="10">
    <location>
        <begin position="159"/>
        <end position="163"/>
    </location>
</feature>
<feature type="site" description="Interaction with substrate tRNA" evidence="10">
    <location>
        <position position="128"/>
    </location>
</feature>
<comment type="caution">
    <text evidence="10">Lacks conserved residue(s) required for the propagation of feature annotation.</text>
</comment>
<evidence type="ECO:0000256" key="12">
    <source>
        <dbReference type="RuleBase" id="RU003784"/>
    </source>
</evidence>
<keyword evidence="4 10" id="KW-0808">Transferase</keyword>
<evidence type="ECO:0000256" key="2">
    <source>
        <dbReference type="ARBA" id="ARBA00003213"/>
    </source>
</evidence>
<proteinExistence type="inferred from homology"/>
<dbReference type="PANTHER" id="PTHR11088:SF60">
    <property type="entry name" value="TRNA DIMETHYLALLYLTRANSFERASE"/>
    <property type="match status" value="1"/>
</dbReference>
<keyword evidence="15" id="KW-1185">Reference proteome</keyword>
<sequence length="307" mass="35374">MKKYELITVLGPTASGKTSFAAALAERLDTEIISADSRQIYRSMDIGTGKDLKDYVVNGKAVPYHLIDICEPGYKYNVFEYQHDFFRAYQSIKEKGKLPVLCGGTGMYIEAVLKGYKLLDVPQNPALRESLKDKSLQELENILASYKRLHNKTDVDSAQRAIRAIEIEEYYKTEAPDANEYDPIHSLIIGIDIDRELRRGKISKRLRDRLNEGMVDEVRNIIAGGVKPDDLIYYGLEYKFLTLYIIGKLSYEEMVSQLEIAIHQFAKRQMTWFRGMERRGCMIHWIDATLPTEDKIEITENLLRNKE</sequence>
<dbReference type="InterPro" id="IPR018022">
    <property type="entry name" value="IPT"/>
</dbReference>
<comment type="subunit">
    <text evidence="10">Monomer.</text>
</comment>
<protein>
    <recommendedName>
        <fullName evidence="10">tRNA dimethylallyltransferase</fullName>
        <ecNumber evidence="10">2.5.1.75</ecNumber>
    </recommendedName>
    <alternativeName>
        <fullName evidence="10">Dimethylallyl diphosphate:tRNA dimethylallyltransferase</fullName>
        <shortName evidence="10">DMAPP:tRNA dimethylallyltransferase</shortName>
        <shortName evidence="10">DMATase</shortName>
    </alternativeName>
    <alternativeName>
        <fullName evidence="10">Isopentenyl-diphosphate:tRNA isopentenyltransferase</fullName>
        <shortName evidence="10">IPP transferase</shortName>
        <shortName evidence="10">IPPT</shortName>
        <shortName evidence="10">IPTase</shortName>
    </alternativeName>
</protein>
<keyword evidence="7 10" id="KW-0067">ATP-binding</keyword>
<keyword evidence="8 10" id="KW-0460">Magnesium</keyword>
<feature type="binding site" evidence="10">
    <location>
        <begin position="13"/>
        <end position="18"/>
    </location>
    <ligand>
        <name>substrate</name>
    </ligand>
</feature>
<dbReference type="AlphaFoldDB" id="A0A8G2BXB8"/>
<evidence type="ECO:0000256" key="5">
    <source>
        <dbReference type="ARBA" id="ARBA00022694"/>
    </source>
</evidence>
<comment type="caution">
    <text evidence="14">The sequence shown here is derived from an EMBL/GenBank/DDBJ whole genome shotgun (WGS) entry which is preliminary data.</text>
</comment>